<proteinExistence type="predicted"/>
<reference evidence="1 2" key="1">
    <citation type="submission" date="2016-10" db="EMBL/GenBank/DDBJ databases">
        <authorList>
            <person name="de Groot N.N."/>
        </authorList>
    </citation>
    <scope>NUCLEOTIDE SEQUENCE [LARGE SCALE GENOMIC DNA]</scope>
    <source>
        <strain evidence="1 2">DSM 20678</strain>
    </source>
</reference>
<keyword evidence="2" id="KW-1185">Reference proteome</keyword>
<dbReference type="EMBL" id="FOXR01000014">
    <property type="protein sequence ID" value="SFQ14408.1"/>
    <property type="molecule type" value="Genomic_DNA"/>
</dbReference>
<name>A0A1I5W3V2_9FIRM</name>
<organism evidence="1 2">
    <name type="scientific">Caldicoprobacter faecalis</name>
    <dbReference type="NCBI Taxonomy" id="937334"/>
    <lineage>
        <taxon>Bacteria</taxon>
        <taxon>Bacillati</taxon>
        <taxon>Bacillota</taxon>
        <taxon>Clostridia</taxon>
        <taxon>Caldicoprobacterales</taxon>
        <taxon>Caldicoprobacteraceae</taxon>
        <taxon>Caldicoprobacter</taxon>
    </lineage>
</organism>
<protein>
    <submittedName>
        <fullName evidence="1">Uncharacterized protein</fullName>
    </submittedName>
</protein>
<dbReference type="Proteomes" id="UP000198577">
    <property type="component" value="Unassembled WGS sequence"/>
</dbReference>
<evidence type="ECO:0000313" key="1">
    <source>
        <dbReference type="EMBL" id="SFQ14408.1"/>
    </source>
</evidence>
<dbReference type="RefSeq" id="WP_025746770.1">
    <property type="nucleotide sequence ID" value="NZ_FOXR01000014.1"/>
</dbReference>
<sequence length="130" mass="15023">MDYDELKGLISEANIQMHENEDCSEIAEKVMKLLDKLPGEKKKITFIAPKEGHRLAFFRTPDNKSEELYIYHVVVQYEGYIIDLQSSKKVYKAEDYVGEITALNEGVSIKEYDEDISPYIDVTNMKLILP</sequence>
<dbReference type="AlphaFoldDB" id="A0A1I5W3V2"/>
<accession>A0A1I5W3V2</accession>
<evidence type="ECO:0000313" key="2">
    <source>
        <dbReference type="Proteomes" id="UP000198577"/>
    </source>
</evidence>
<gene>
    <name evidence="1" type="ORF">SAMN05444406_1143</name>
</gene>